<dbReference type="InterPro" id="IPR036236">
    <property type="entry name" value="Znf_C2H2_sf"/>
</dbReference>
<dbReference type="GO" id="GO:0005634">
    <property type="term" value="C:nucleus"/>
    <property type="evidence" value="ECO:0007669"/>
    <property type="project" value="UniProtKB-SubCell"/>
</dbReference>
<keyword evidence="4 10" id="KW-0863">Zinc-finger</keyword>
<dbReference type="Pfam" id="PF00096">
    <property type="entry name" value="zf-C2H2"/>
    <property type="match status" value="5"/>
</dbReference>
<evidence type="ECO:0000256" key="8">
    <source>
        <dbReference type="ARBA" id="ARBA00023163"/>
    </source>
</evidence>
<accession>A0A6J2UFE4</accession>
<organism evidence="15 16">
    <name type="scientific">Drosophila lebanonensis</name>
    <name type="common">Fruit fly</name>
    <name type="synonym">Scaptodrosophila lebanonensis</name>
    <dbReference type="NCBI Taxonomy" id="7225"/>
    <lineage>
        <taxon>Eukaryota</taxon>
        <taxon>Metazoa</taxon>
        <taxon>Ecdysozoa</taxon>
        <taxon>Arthropoda</taxon>
        <taxon>Hexapoda</taxon>
        <taxon>Insecta</taxon>
        <taxon>Pterygota</taxon>
        <taxon>Neoptera</taxon>
        <taxon>Endopterygota</taxon>
        <taxon>Diptera</taxon>
        <taxon>Brachycera</taxon>
        <taxon>Muscomorpha</taxon>
        <taxon>Ephydroidea</taxon>
        <taxon>Drosophilidae</taxon>
        <taxon>Scaptodrosophila</taxon>
    </lineage>
</organism>
<evidence type="ECO:0000256" key="6">
    <source>
        <dbReference type="ARBA" id="ARBA00023015"/>
    </source>
</evidence>
<dbReference type="PROSITE" id="PS50157">
    <property type="entry name" value="ZINC_FINGER_C2H2_2"/>
    <property type="match status" value="11"/>
</dbReference>
<feature type="domain" description="ZAD" evidence="14">
    <location>
        <begin position="16"/>
        <end position="103"/>
    </location>
</feature>
<keyword evidence="15" id="KW-1185">Reference proteome</keyword>
<name>A0A6J2UFE4_DROLE</name>
<feature type="compositionally biased region" description="Polar residues" evidence="12">
    <location>
        <begin position="765"/>
        <end position="774"/>
    </location>
</feature>
<proteinExistence type="predicted"/>
<dbReference type="PROSITE" id="PS51915">
    <property type="entry name" value="ZAD"/>
    <property type="match status" value="1"/>
</dbReference>
<feature type="domain" description="C2H2-type" evidence="13">
    <location>
        <begin position="1155"/>
        <end position="1182"/>
    </location>
</feature>
<evidence type="ECO:0000259" key="14">
    <source>
        <dbReference type="PROSITE" id="PS51915"/>
    </source>
</evidence>
<evidence type="ECO:0000256" key="2">
    <source>
        <dbReference type="ARBA" id="ARBA00022723"/>
    </source>
</evidence>
<feature type="region of interest" description="Disordered" evidence="12">
    <location>
        <begin position="962"/>
        <end position="984"/>
    </location>
</feature>
<evidence type="ECO:0000256" key="4">
    <source>
        <dbReference type="ARBA" id="ARBA00022771"/>
    </source>
</evidence>
<evidence type="ECO:0000259" key="13">
    <source>
        <dbReference type="PROSITE" id="PS50157"/>
    </source>
</evidence>
<feature type="domain" description="C2H2-type" evidence="13">
    <location>
        <begin position="823"/>
        <end position="846"/>
    </location>
</feature>
<keyword evidence="3" id="KW-0677">Repeat</keyword>
<dbReference type="Gene3D" id="3.30.160.60">
    <property type="entry name" value="Classic Zinc Finger"/>
    <property type="match status" value="8"/>
</dbReference>
<feature type="domain" description="C2H2-type" evidence="13">
    <location>
        <begin position="180"/>
        <end position="203"/>
    </location>
</feature>
<keyword evidence="8" id="KW-0804">Transcription</keyword>
<feature type="domain" description="C2H2-type" evidence="13">
    <location>
        <begin position="452"/>
        <end position="479"/>
    </location>
</feature>
<dbReference type="RefSeq" id="XP_030387181.1">
    <property type="nucleotide sequence ID" value="XM_030531321.1"/>
</dbReference>
<gene>
    <name evidence="16" type="primary">LOC115633834</name>
</gene>
<keyword evidence="5 11" id="KW-0862">Zinc</keyword>
<evidence type="ECO:0000256" key="3">
    <source>
        <dbReference type="ARBA" id="ARBA00022737"/>
    </source>
</evidence>
<feature type="region of interest" description="Disordered" evidence="12">
    <location>
        <begin position="736"/>
        <end position="787"/>
    </location>
</feature>
<evidence type="ECO:0000256" key="10">
    <source>
        <dbReference type="PROSITE-ProRule" id="PRU00042"/>
    </source>
</evidence>
<evidence type="ECO:0000313" key="15">
    <source>
        <dbReference type="Proteomes" id="UP000504634"/>
    </source>
</evidence>
<dbReference type="PROSITE" id="PS00028">
    <property type="entry name" value="ZINC_FINGER_C2H2_1"/>
    <property type="match status" value="11"/>
</dbReference>
<feature type="binding site" evidence="11">
    <location>
        <position position="18"/>
    </location>
    <ligand>
        <name>Zn(2+)</name>
        <dbReference type="ChEBI" id="CHEBI:29105"/>
    </ligand>
</feature>
<dbReference type="InterPro" id="IPR013087">
    <property type="entry name" value="Znf_C2H2_type"/>
</dbReference>
<keyword evidence="7" id="KW-0238">DNA-binding</keyword>
<reference evidence="16" key="1">
    <citation type="submission" date="2025-08" db="UniProtKB">
        <authorList>
            <consortium name="RefSeq"/>
        </authorList>
    </citation>
    <scope>IDENTIFICATION</scope>
    <source>
        <strain evidence="16">11010-0011.00</strain>
        <tissue evidence="16">Whole body</tissue>
    </source>
</reference>
<dbReference type="InterPro" id="IPR012934">
    <property type="entry name" value="Znf_AD"/>
</dbReference>
<dbReference type="Proteomes" id="UP000504634">
    <property type="component" value="Unplaced"/>
</dbReference>
<dbReference type="SMART" id="SM00868">
    <property type="entry name" value="zf-AD"/>
    <property type="match status" value="1"/>
</dbReference>
<dbReference type="InterPro" id="IPR050331">
    <property type="entry name" value="Zinc_finger"/>
</dbReference>
<feature type="domain" description="C2H2-type" evidence="13">
    <location>
        <begin position="1210"/>
        <end position="1246"/>
    </location>
</feature>
<dbReference type="SMART" id="SM00355">
    <property type="entry name" value="ZnF_C2H2"/>
    <property type="match status" value="15"/>
</dbReference>
<feature type="domain" description="C2H2-type" evidence="13">
    <location>
        <begin position="795"/>
        <end position="822"/>
    </location>
</feature>
<sequence>MANKDVKTAGIVDYNIICRCCLKPDAELYKLDSLMVARDLTRQAEDGGNGEKITLLRCLLFCIRTENIPELPLFICTGCSKSLQIAYHFIQNALRAHEFLCHKLSPDRECSKTQASAKRAVRFNGQQNRCLDGSKEKAPIRGIKCLEQEAFNKKDGTDTTKDKRQTQTQLKDQPRKNVRHECKVCGAVIYNKLELKQHIRLHSDVISHSCRLCPFITLKQRQLSDHYRMKHDLTLTQVARLNAPAPSKKIGPEPPCSSPTRTSTVACSLSATKPAEDSVVKVCTLEDMELLIPTVLRPEDYTTPHIDSEQLCEMEQLSTNMHTEAEIAPMTDSALNATAKSYAENSTSGETSDMQSGRHVSIGTEYLVLPDGSLQQLNGSGVVIEYINASVADTKNNNDVRAPNLTLQNLLGTAADNEAAMDIDELIVEEVQPQIKIKAAIGSSRMSTFLKHKCSQCPKTFATLARLKSHQLTHTNLPKFYCDQCTFYSLRSTELMDHYKTLHNIQPTVAQGLFRNVKATAAPSDVNKTYSCDMCLFETQSRGQLRVHYNKKHLVEPSEIQLRPSWSGADNGNVVKCDGVPGKQVKQTQLPIGITYAPTPNPPEQLTLLTATSSNTNEIITTPILEYTTNSDVVTATANSPPQIITDSEFPSTADNSFAIFPESSTAAEPKKALPLVSTQAPIIGDMQEFIDNTDVAAICTIPADGMPVADGEDLVIDNNNISLDFDAENLFEDFEDEDEPDEEVEEEEEEEDESNIDDENDNNGSAINQNLVHTSDDDDVDDFDDEQSKHLQKPYCVYCNKKFTSQYKFENHMFVHRGLAPYRCELCTNIYNRKRALIRHYRAVHKRIPTRDMVQAKGDKVSVDRTNIEKLHIVPPKYPALMCAKCPFECEQDSEMRSHLNAHHGINDGASCHAGDVFIIRKLPYECPRCIRTFAAKHILTRHLQRSHLVDTIIELQSVSNPQTTSSATTRTTSTTTTTLPNAGEQKAAAVEQLNQGQENKEAADKYDQNLNDTTESIITTAADLHTSIGNISVSCYTPLPTPTPNDSYDYEYNFIGHAHATTRASIEHENDNQPSTSSYQRQGLTADKTMTFGMAHQEAQQNNSMHNGLPNTPIYVCKQCNHTCTELSELQQHQAEQHTISDHLSSPRRNYDFKCHICNSTYRTKTLLLYHMKRHANRNYQCDQCPKTFVIKPELTKHRVTHTNEMPFKCNIEIDDGKAVCAKTFRYKHHLKRHQNASHHLKRFACQFPNCGRELVTKSQLNQHMRMHKGIFAYRCPKCGHAFSRRRPLWLHALRAHQLKMTEDDLAEVYRANVGYTNPHDLKVFTRSGELLRRQDFEAAVAQEQLVEVENAVVNIIT</sequence>
<feature type="domain" description="C2H2-type" evidence="13">
    <location>
        <begin position="926"/>
        <end position="949"/>
    </location>
</feature>
<feature type="domain" description="C2H2-type" evidence="13">
    <location>
        <begin position="1246"/>
        <end position="1272"/>
    </location>
</feature>
<feature type="domain" description="C2H2-type" evidence="13">
    <location>
        <begin position="1117"/>
        <end position="1141"/>
    </location>
</feature>
<dbReference type="GeneID" id="115633834"/>
<evidence type="ECO:0000256" key="1">
    <source>
        <dbReference type="ARBA" id="ARBA00004123"/>
    </source>
</evidence>
<evidence type="ECO:0000256" key="11">
    <source>
        <dbReference type="PROSITE-ProRule" id="PRU01263"/>
    </source>
</evidence>
<dbReference type="GO" id="GO:0010468">
    <property type="term" value="P:regulation of gene expression"/>
    <property type="evidence" value="ECO:0007669"/>
    <property type="project" value="TreeGrafter"/>
</dbReference>
<dbReference type="GO" id="GO:0008270">
    <property type="term" value="F:zinc ion binding"/>
    <property type="evidence" value="ECO:0007669"/>
    <property type="project" value="UniProtKB-UniRule"/>
</dbReference>
<evidence type="ECO:0000256" key="7">
    <source>
        <dbReference type="ARBA" id="ARBA00023125"/>
    </source>
</evidence>
<evidence type="ECO:0000256" key="9">
    <source>
        <dbReference type="ARBA" id="ARBA00023242"/>
    </source>
</evidence>
<dbReference type="PANTHER" id="PTHR16515">
    <property type="entry name" value="PR DOMAIN ZINC FINGER PROTEIN"/>
    <property type="match status" value="1"/>
</dbReference>
<evidence type="ECO:0000256" key="5">
    <source>
        <dbReference type="ARBA" id="ARBA00022833"/>
    </source>
</evidence>
<keyword evidence="6" id="KW-0805">Transcription regulation</keyword>
<feature type="compositionally biased region" description="Acidic residues" evidence="12">
    <location>
        <begin position="777"/>
        <end position="786"/>
    </location>
</feature>
<feature type="compositionally biased region" description="Low complexity" evidence="12">
    <location>
        <begin position="965"/>
        <end position="980"/>
    </location>
</feature>
<dbReference type="FunFam" id="3.30.160.60:FF:004076">
    <property type="entry name" value="LD35343p"/>
    <property type="match status" value="1"/>
</dbReference>
<protein>
    <submittedName>
        <fullName evidence="16">Uncharacterized protein LOC115633834 isoform X1</fullName>
    </submittedName>
</protein>
<feature type="compositionally biased region" description="Acidic residues" evidence="12">
    <location>
        <begin position="736"/>
        <end position="762"/>
    </location>
</feature>
<feature type="domain" description="C2H2-type" evidence="13">
    <location>
        <begin position="1182"/>
        <end position="1209"/>
    </location>
</feature>
<feature type="domain" description="C2H2-type" evidence="13">
    <location>
        <begin position="1276"/>
        <end position="1304"/>
    </location>
</feature>
<evidence type="ECO:0000256" key="12">
    <source>
        <dbReference type="SAM" id="MobiDB-lite"/>
    </source>
</evidence>
<dbReference type="SUPFAM" id="SSF57667">
    <property type="entry name" value="beta-beta-alpha zinc fingers"/>
    <property type="match status" value="6"/>
</dbReference>
<keyword evidence="9" id="KW-0539">Nucleus</keyword>
<keyword evidence="2 11" id="KW-0479">Metal-binding</keyword>
<feature type="binding site" evidence="11">
    <location>
        <position position="79"/>
    </location>
    <ligand>
        <name>Zn(2+)</name>
        <dbReference type="ChEBI" id="CHEBI:29105"/>
    </ligand>
</feature>
<dbReference type="PANTHER" id="PTHR16515:SF49">
    <property type="entry name" value="GASTRULA ZINC FINGER PROTEIN XLCGF49.1-LIKE-RELATED"/>
    <property type="match status" value="1"/>
</dbReference>
<dbReference type="OrthoDB" id="6365676at2759"/>
<feature type="binding site" evidence="11">
    <location>
        <position position="21"/>
    </location>
    <ligand>
        <name>Zn(2+)</name>
        <dbReference type="ChEBI" id="CHEBI:29105"/>
    </ligand>
</feature>
<evidence type="ECO:0000313" key="16">
    <source>
        <dbReference type="RefSeq" id="XP_030387181.1"/>
    </source>
</evidence>
<comment type="subcellular location">
    <subcellularLocation>
        <location evidence="1">Nucleus</location>
    </subcellularLocation>
</comment>
<feature type="binding site" evidence="11">
    <location>
        <position position="76"/>
    </location>
    <ligand>
        <name>Zn(2+)</name>
        <dbReference type="ChEBI" id="CHEBI:29105"/>
    </ligand>
</feature>